<dbReference type="EMBL" id="LT629971">
    <property type="protein sequence ID" value="SEH47002.1"/>
    <property type="molecule type" value="Genomic_DNA"/>
</dbReference>
<dbReference type="GO" id="GO:0003824">
    <property type="term" value="F:catalytic activity"/>
    <property type="evidence" value="ECO:0007669"/>
    <property type="project" value="UniProtKB-ARBA"/>
</dbReference>
<reference evidence="3" key="1">
    <citation type="submission" date="2016-10" db="EMBL/GenBank/DDBJ databases">
        <authorList>
            <person name="Varghese N."/>
            <person name="Submissions S."/>
        </authorList>
    </citation>
    <scope>NUCLEOTIDE SEQUENCE [LARGE SCALE GENOMIC DNA]</scope>
    <source>
        <strain evidence="3">DSM 45405</strain>
    </source>
</reference>
<dbReference type="GO" id="GO:0016020">
    <property type="term" value="C:membrane"/>
    <property type="evidence" value="ECO:0007669"/>
    <property type="project" value="TreeGrafter"/>
</dbReference>
<evidence type="ECO:0000259" key="1">
    <source>
        <dbReference type="Pfam" id="PF00561"/>
    </source>
</evidence>
<organism evidence="2 3">
    <name type="scientific">Mycolicibacterium rutilum</name>
    <name type="common">Mycobacterium rutilum</name>
    <dbReference type="NCBI Taxonomy" id="370526"/>
    <lineage>
        <taxon>Bacteria</taxon>
        <taxon>Bacillati</taxon>
        <taxon>Actinomycetota</taxon>
        <taxon>Actinomycetes</taxon>
        <taxon>Mycobacteriales</taxon>
        <taxon>Mycobacteriaceae</taxon>
        <taxon>Mycolicibacterium</taxon>
    </lineage>
</organism>
<name>A0A1H6IGI8_MYCRU</name>
<dbReference type="Gene3D" id="3.40.50.1820">
    <property type="entry name" value="alpha/beta hydrolase"/>
    <property type="match status" value="1"/>
</dbReference>
<sequence>MFVDRRTLPFNHGRDHVISYPVTARGIRTRVVESHGGSVPLVCLHGVGSRADRFIPAIPGLVEAGFHVYAIDFPGHGFADKRDGIDYRARGFSDFIAAVLDELQLKEAIVAGTSLGGHVAARLACDRPDLVAGLVLIGTMGISELPEENMVAPEGVADGSEAAVRRKFSLVVSDPEMVSDAWVREESMINSSDGARDALLTAAQHLNSEANADRQTERLTKERPDLPILIVWGEDDRWTPLSMGHAAHELLKGSELRVMSGCGHAPYFEDPDTFVGVVAAFFDDAEMAFFDDTELGGTS</sequence>
<evidence type="ECO:0000313" key="2">
    <source>
        <dbReference type="EMBL" id="SEH47002.1"/>
    </source>
</evidence>
<dbReference type="InterPro" id="IPR050266">
    <property type="entry name" value="AB_hydrolase_sf"/>
</dbReference>
<dbReference type="AlphaFoldDB" id="A0A1H6IGI8"/>
<evidence type="ECO:0000313" key="3">
    <source>
        <dbReference type="Proteomes" id="UP000182915"/>
    </source>
</evidence>
<protein>
    <submittedName>
        <fullName evidence="2">Pimeloyl-ACP methyl ester carboxylesterase</fullName>
    </submittedName>
</protein>
<dbReference type="SUPFAM" id="SSF53474">
    <property type="entry name" value="alpha/beta-Hydrolases"/>
    <property type="match status" value="1"/>
</dbReference>
<dbReference type="PANTHER" id="PTHR43798:SF33">
    <property type="entry name" value="HYDROLASE, PUTATIVE (AFU_ORTHOLOGUE AFUA_2G14860)-RELATED"/>
    <property type="match status" value="1"/>
</dbReference>
<dbReference type="PRINTS" id="PR00111">
    <property type="entry name" value="ABHYDROLASE"/>
</dbReference>
<dbReference type="PANTHER" id="PTHR43798">
    <property type="entry name" value="MONOACYLGLYCEROL LIPASE"/>
    <property type="match status" value="1"/>
</dbReference>
<proteinExistence type="predicted"/>
<feature type="domain" description="AB hydrolase-1" evidence="1">
    <location>
        <begin position="40"/>
        <end position="271"/>
    </location>
</feature>
<accession>A0A1H6IGI8</accession>
<dbReference type="Proteomes" id="UP000182915">
    <property type="component" value="Chromosome I"/>
</dbReference>
<dbReference type="InterPro" id="IPR000073">
    <property type="entry name" value="AB_hydrolase_1"/>
</dbReference>
<dbReference type="STRING" id="370526.SAMN04489835_0167"/>
<dbReference type="Pfam" id="PF00561">
    <property type="entry name" value="Abhydrolase_1"/>
    <property type="match status" value="1"/>
</dbReference>
<keyword evidence="3" id="KW-1185">Reference proteome</keyword>
<dbReference type="InterPro" id="IPR029058">
    <property type="entry name" value="AB_hydrolase_fold"/>
</dbReference>
<gene>
    <name evidence="2" type="ORF">SAMN04489835_0167</name>
</gene>